<dbReference type="EMBL" id="CADCUP010000196">
    <property type="protein sequence ID" value="CAA9412630.1"/>
    <property type="molecule type" value="Genomic_DNA"/>
</dbReference>
<reference evidence="2" key="1">
    <citation type="submission" date="2020-02" db="EMBL/GenBank/DDBJ databases">
        <authorList>
            <person name="Meier V. D."/>
        </authorList>
    </citation>
    <scope>NUCLEOTIDE SEQUENCE</scope>
    <source>
        <strain evidence="2">AVDCRST_MAG06</strain>
    </source>
</reference>
<accession>A0A6J4PDA1</accession>
<dbReference type="AlphaFoldDB" id="A0A6J4PDA1"/>
<gene>
    <name evidence="2" type="ORF">AVDCRST_MAG06-2960</name>
</gene>
<feature type="chain" id="PRO_5026782223" evidence="1">
    <location>
        <begin position="29"/>
        <end position="86"/>
    </location>
</feature>
<dbReference type="RefSeq" id="WP_295661098.1">
    <property type="nucleotide sequence ID" value="NZ_CADCUP010000196.1"/>
</dbReference>
<keyword evidence="1" id="KW-0732">Signal</keyword>
<sequence length="86" mass="8226">MRSAPRLSLLTLALGATLLAVPASPAAAAPTCRGEAATLVGSEGATLTGTEGRDVVVTDAAVAVDTLGGDDLVCITGSPPPGGGVR</sequence>
<organism evidence="2">
    <name type="scientific">uncultured Nocardioides sp</name>
    <dbReference type="NCBI Taxonomy" id="198441"/>
    <lineage>
        <taxon>Bacteria</taxon>
        <taxon>Bacillati</taxon>
        <taxon>Actinomycetota</taxon>
        <taxon>Actinomycetes</taxon>
        <taxon>Propionibacteriales</taxon>
        <taxon>Nocardioidaceae</taxon>
        <taxon>Nocardioides</taxon>
        <taxon>environmental samples</taxon>
    </lineage>
</organism>
<evidence type="ECO:0000313" key="2">
    <source>
        <dbReference type="EMBL" id="CAA9412630.1"/>
    </source>
</evidence>
<feature type="signal peptide" evidence="1">
    <location>
        <begin position="1"/>
        <end position="28"/>
    </location>
</feature>
<proteinExistence type="predicted"/>
<protein>
    <submittedName>
        <fullName evidence="2">Uncharacterized protein</fullName>
    </submittedName>
</protein>
<evidence type="ECO:0000256" key="1">
    <source>
        <dbReference type="SAM" id="SignalP"/>
    </source>
</evidence>
<name>A0A6J4PDA1_9ACTN</name>